<feature type="compositionally biased region" description="Polar residues" evidence="10">
    <location>
        <begin position="505"/>
        <end position="516"/>
    </location>
</feature>
<sequence>MEMTGVLILMTSPAVLAEMLLFEYDQIKETCGNLFLTSAGTEQTTEKETRPEYIHPDGLLNFDPYLSDFKPVVEEDDYIPLPENDETIDGLPIFLIEPKNSYVLRIKPATLLCRAANALQVFFKCNDVRTDKTVQLEHVDPQNGVRVVEAELNVTRNELDEYFGGRYSCECYAWNSKGRIRSQGVFIEFACEYDGVMNFWLYIKKQFAHQPQSVTVEAGRQVTFRCSPPPAAPPATIKWLRNGVPIEANDETLVLPKVGLQDMANYSCIAENIAGKRESDVAVLSVYVNGGWSDWSPWAPCRCGVQTSGRRRSRTCTAPAPANGGAPCRGQASQSDDDCLLCQTGAWFTWSAWSACSEECVRVRRRQCSGTCSGSTLQHAACVDGLCSAGFRIYKNNITLYVGVGITVAMLAAGAAILYVWCRYKAVRPGYSAARTGIPKSYSGRDKGNTAPDLTRTCNEYWMRPDNHYDMPQLRDSYASPFGNRSRQQSSAGSNHYEMKPVSPSGDSASSCYTNSRTMTSRSSECSSQLAELVTSSSHSKVDVAVTLPPGPLDNSYRDKICLTIVK</sequence>
<dbReference type="PANTHER" id="PTHR22906">
    <property type="entry name" value="PROPERDIN"/>
    <property type="match status" value="1"/>
</dbReference>
<keyword evidence="12" id="KW-0732">Signal</keyword>
<feature type="region of interest" description="Disordered" evidence="10">
    <location>
        <begin position="474"/>
        <end position="516"/>
    </location>
</feature>
<evidence type="ECO:0000256" key="1">
    <source>
        <dbReference type="ARBA" id="ARBA00004479"/>
    </source>
</evidence>
<keyword evidence="11" id="KW-1133">Transmembrane helix</keyword>
<dbReference type="EMBL" id="CAKOGL010000030">
    <property type="protein sequence ID" value="CAH2106934.1"/>
    <property type="molecule type" value="Genomic_DNA"/>
</dbReference>
<evidence type="ECO:0000256" key="4">
    <source>
        <dbReference type="ARBA" id="ARBA00022737"/>
    </source>
</evidence>
<feature type="chain" id="PRO_5043852154" description="Ig-like domain-containing protein" evidence="12">
    <location>
        <begin position="18"/>
        <end position="567"/>
    </location>
</feature>
<dbReference type="SUPFAM" id="SSF82895">
    <property type="entry name" value="TSP-1 type 1 repeat"/>
    <property type="match status" value="1"/>
</dbReference>
<evidence type="ECO:0000256" key="5">
    <source>
        <dbReference type="ARBA" id="ARBA00023136"/>
    </source>
</evidence>
<feature type="transmembrane region" description="Helical" evidence="11">
    <location>
        <begin position="398"/>
        <end position="422"/>
    </location>
</feature>
<name>A0AAU9V618_EUPED</name>
<dbReference type="Pfam" id="PF13927">
    <property type="entry name" value="Ig_3"/>
    <property type="match status" value="1"/>
</dbReference>
<accession>A0AAU9V618</accession>
<keyword evidence="4" id="KW-0677">Repeat</keyword>
<dbReference type="InterPro" id="IPR057755">
    <property type="entry name" value="UNC5A-D-like_N"/>
</dbReference>
<dbReference type="AlphaFoldDB" id="A0AAU9V618"/>
<comment type="subcellular location">
    <subcellularLocation>
        <location evidence="1">Membrane</location>
        <topology evidence="1">Single-pass type I membrane protein</topology>
    </subcellularLocation>
</comment>
<feature type="signal peptide" evidence="12">
    <location>
        <begin position="1"/>
        <end position="17"/>
    </location>
</feature>
<keyword evidence="7" id="KW-0675">Receptor</keyword>
<evidence type="ECO:0000256" key="7">
    <source>
        <dbReference type="ARBA" id="ARBA00023170"/>
    </source>
</evidence>
<evidence type="ECO:0000256" key="9">
    <source>
        <dbReference type="ARBA" id="ARBA00023319"/>
    </source>
</evidence>
<dbReference type="PANTHER" id="PTHR22906:SF21">
    <property type="entry name" value="SEMA DOMAIN-CONTAINING PROTEIN"/>
    <property type="match status" value="1"/>
</dbReference>
<evidence type="ECO:0000313" key="14">
    <source>
        <dbReference type="EMBL" id="CAH2106934.1"/>
    </source>
</evidence>
<evidence type="ECO:0000256" key="2">
    <source>
        <dbReference type="ARBA" id="ARBA00009844"/>
    </source>
</evidence>
<dbReference type="InterPro" id="IPR007110">
    <property type="entry name" value="Ig-like_dom"/>
</dbReference>
<dbReference type="InterPro" id="IPR013783">
    <property type="entry name" value="Ig-like_fold"/>
</dbReference>
<feature type="domain" description="Ig-like" evidence="13">
    <location>
        <begin position="205"/>
        <end position="285"/>
    </location>
</feature>
<keyword evidence="11" id="KW-0812">Transmembrane</keyword>
<proteinExistence type="inferred from homology"/>
<dbReference type="SMART" id="SM00408">
    <property type="entry name" value="IGc2"/>
    <property type="match status" value="1"/>
</dbReference>
<dbReference type="InterPro" id="IPR052065">
    <property type="entry name" value="Compl_asym_regulator"/>
</dbReference>
<evidence type="ECO:0000256" key="12">
    <source>
        <dbReference type="SAM" id="SignalP"/>
    </source>
</evidence>
<dbReference type="SMART" id="SM00209">
    <property type="entry name" value="TSP1"/>
    <property type="match status" value="2"/>
</dbReference>
<dbReference type="Pfam" id="PF25609">
    <property type="entry name" value="Unc5_NetrinR_N"/>
    <property type="match status" value="1"/>
</dbReference>
<evidence type="ECO:0000256" key="11">
    <source>
        <dbReference type="SAM" id="Phobius"/>
    </source>
</evidence>
<dbReference type="InterPro" id="IPR036179">
    <property type="entry name" value="Ig-like_dom_sf"/>
</dbReference>
<dbReference type="SUPFAM" id="SSF48726">
    <property type="entry name" value="Immunoglobulin"/>
    <property type="match status" value="1"/>
</dbReference>
<evidence type="ECO:0000313" key="15">
    <source>
        <dbReference type="Proteomes" id="UP001153954"/>
    </source>
</evidence>
<evidence type="ECO:0000256" key="6">
    <source>
        <dbReference type="ARBA" id="ARBA00023157"/>
    </source>
</evidence>
<reference evidence="14" key="1">
    <citation type="submission" date="2022-03" db="EMBL/GenBank/DDBJ databases">
        <authorList>
            <person name="Tunstrom K."/>
        </authorList>
    </citation>
    <scope>NUCLEOTIDE SEQUENCE</scope>
</reference>
<evidence type="ECO:0000256" key="10">
    <source>
        <dbReference type="SAM" id="MobiDB-lite"/>
    </source>
</evidence>
<evidence type="ECO:0000256" key="8">
    <source>
        <dbReference type="ARBA" id="ARBA00023180"/>
    </source>
</evidence>
<comment type="similarity">
    <text evidence="2">Belongs to the unc-5 family.</text>
</comment>
<keyword evidence="5 11" id="KW-0472">Membrane</keyword>
<dbReference type="PROSITE" id="PS50835">
    <property type="entry name" value="IG_LIKE"/>
    <property type="match status" value="1"/>
</dbReference>
<dbReference type="InterPro" id="IPR003599">
    <property type="entry name" value="Ig_sub"/>
</dbReference>
<dbReference type="PROSITE" id="PS50092">
    <property type="entry name" value="TSP1"/>
    <property type="match status" value="1"/>
</dbReference>
<organism evidence="14 15">
    <name type="scientific">Euphydryas editha</name>
    <name type="common">Edith's checkerspot</name>
    <dbReference type="NCBI Taxonomy" id="104508"/>
    <lineage>
        <taxon>Eukaryota</taxon>
        <taxon>Metazoa</taxon>
        <taxon>Ecdysozoa</taxon>
        <taxon>Arthropoda</taxon>
        <taxon>Hexapoda</taxon>
        <taxon>Insecta</taxon>
        <taxon>Pterygota</taxon>
        <taxon>Neoptera</taxon>
        <taxon>Endopterygota</taxon>
        <taxon>Lepidoptera</taxon>
        <taxon>Glossata</taxon>
        <taxon>Ditrysia</taxon>
        <taxon>Papilionoidea</taxon>
        <taxon>Nymphalidae</taxon>
        <taxon>Nymphalinae</taxon>
        <taxon>Euphydryas</taxon>
    </lineage>
</organism>
<gene>
    <name evidence="14" type="ORF">EEDITHA_LOCUS21011</name>
</gene>
<keyword evidence="6" id="KW-1015">Disulfide bond</keyword>
<evidence type="ECO:0000256" key="3">
    <source>
        <dbReference type="ARBA" id="ARBA00022473"/>
    </source>
</evidence>
<keyword evidence="9" id="KW-0393">Immunoglobulin domain</keyword>
<dbReference type="InterPro" id="IPR000884">
    <property type="entry name" value="TSP1_rpt"/>
</dbReference>
<protein>
    <recommendedName>
        <fullName evidence="13">Ig-like domain-containing protein</fullName>
    </recommendedName>
</protein>
<keyword evidence="15" id="KW-1185">Reference proteome</keyword>
<feature type="compositionally biased region" description="Polar residues" evidence="10">
    <location>
        <begin position="483"/>
        <end position="494"/>
    </location>
</feature>
<comment type="caution">
    <text evidence="14">The sequence shown here is derived from an EMBL/GenBank/DDBJ whole genome shotgun (WGS) entry which is preliminary data.</text>
</comment>
<dbReference type="InterPro" id="IPR003598">
    <property type="entry name" value="Ig_sub2"/>
</dbReference>
<dbReference type="SMART" id="SM00409">
    <property type="entry name" value="IG"/>
    <property type="match status" value="1"/>
</dbReference>
<keyword evidence="8" id="KW-0325">Glycoprotein</keyword>
<dbReference type="Gene3D" id="2.60.40.10">
    <property type="entry name" value="Immunoglobulins"/>
    <property type="match status" value="2"/>
</dbReference>
<dbReference type="Pfam" id="PF00090">
    <property type="entry name" value="TSP_1"/>
    <property type="match status" value="1"/>
</dbReference>
<dbReference type="Gene3D" id="2.20.100.10">
    <property type="entry name" value="Thrombospondin type-1 (TSP1) repeat"/>
    <property type="match status" value="1"/>
</dbReference>
<dbReference type="Proteomes" id="UP001153954">
    <property type="component" value="Unassembled WGS sequence"/>
</dbReference>
<evidence type="ECO:0000259" key="13">
    <source>
        <dbReference type="PROSITE" id="PS50835"/>
    </source>
</evidence>
<dbReference type="InterPro" id="IPR036383">
    <property type="entry name" value="TSP1_rpt_sf"/>
</dbReference>
<keyword evidence="3" id="KW-0217">Developmental protein</keyword>